<dbReference type="Pfam" id="PF04361">
    <property type="entry name" value="DUF494"/>
    <property type="match status" value="1"/>
</dbReference>
<dbReference type="RefSeq" id="WP_317704780.1">
    <property type="nucleotide sequence ID" value="NZ_AP024714.1"/>
</dbReference>
<dbReference type="PANTHER" id="PTHR38692:SF1">
    <property type="entry name" value="PROTEIN SMG"/>
    <property type="match status" value="1"/>
</dbReference>
<evidence type="ECO:0000313" key="3">
    <source>
        <dbReference type="Proteomes" id="UP001321825"/>
    </source>
</evidence>
<evidence type="ECO:0000256" key="1">
    <source>
        <dbReference type="HAMAP-Rule" id="MF_00598"/>
    </source>
</evidence>
<evidence type="ECO:0000313" key="2">
    <source>
        <dbReference type="EMBL" id="BCX82377.1"/>
    </source>
</evidence>
<dbReference type="PANTHER" id="PTHR38692">
    <property type="entry name" value="PROTEIN SMG"/>
    <property type="match status" value="1"/>
</dbReference>
<organism evidence="2 3">
    <name type="scientific">Methylomarinovum caldicuralii</name>
    <dbReference type="NCBI Taxonomy" id="438856"/>
    <lineage>
        <taxon>Bacteria</taxon>
        <taxon>Pseudomonadati</taxon>
        <taxon>Pseudomonadota</taxon>
        <taxon>Gammaproteobacteria</taxon>
        <taxon>Methylococcales</taxon>
        <taxon>Methylothermaceae</taxon>
        <taxon>Methylomarinovum</taxon>
    </lineage>
</organism>
<dbReference type="KEGG" id="mcau:MIT9_P1963"/>
<keyword evidence="3" id="KW-1185">Reference proteome</keyword>
<dbReference type="AlphaFoldDB" id="A0AAU9CS85"/>
<gene>
    <name evidence="1" type="primary">smg</name>
    <name evidence="2" type="ORF">MIT9_P1963</name>
</gene>
<comment type="similarity">
    <text evidence="1">Belongs to the Smg family.</text>
</comment>
<protein>
    <recommendedName>
        <fullName evidence="1">Protein Smg homolog</fullName>
    </recommendedName>
</protein>
<accession>A0AAU9CS85</accession>
<proteinExistence type="inferred from homology"/>
<dbReference type="HAMAP" id="MF_00598">
    <property type="entry name" value="Smg"/>
    <property type="match status" value="1"/>
</dbReference>
<name>A0AAU9CS85_9GAMM</name>
<sequence>MKENVFDVLLYLFENYMDEDPERMPDPDSLRNELVAAGFPERDIDKAFGWLESLTCGQPIQTTMPTFRIYAPEEQAKLNQECRGLLLFLEQTGILTPSNRELVIDRAMALSAEELTLENLKWIVLMVLFSQPDQEAAFARMEDLVYGTTPVALH</sequence>
<dbReference type="EMBL" id="AP024714">
    <property type="protein sequence ID" value="BCX82377.1"/>
    <property type="molecule type" value="Genomic_DNA"/>
</dbReference>
<dbReference type="Proteomes" id="UP001321825">
    <property type="component" value="Chromosome"/>
</dbReference>
<dbReference type="InterPro" id="IPR007456">
    <property type="entry name" value="Smg"/>
</dbReference>
<reference evidence="3" key="1">
    <citation type="journal article" date="2024" name="Int. J. Syst. Evol. Microbiol.">
        <title>Methylomarinovum tepidoasis sp. nov., a moderately thermophilic methanotroph of the family Methylothermaceae isolated from a deep-sea hydrothermal field.</title>
        <authorList>
            <person name="Hirayama H."/>
            <person name="Takaki Y."/>
            <person name="Abe M."/>
            <person name="Miyazaki M."/>
            <person name="Uematsu K."/>
            <person name="Matsui Y."/>
            <person name="Takai K."/>
        </authorList>
    </citation>
    <scope>NUCLEOTIDE SEQUENCE [LARGE SCALE GENOMIC DNA]</scope>
    <source>
        <strain evidence="3">IT-9</strain>
    </source>
</reference>